<evidence type="ECO:0000313" key="2">
    <source>
        <dbReference type="EMBL" id="PNX77062.1"/>
    </source>
</evidence>
<accession>A0A2K3LEV0</accession>
<evidence type="ECO:0000256" key="1">
    <source>
        <dbReference type="SAM" id="MobiDB-lite"/>
    </source>
</evidence>
<gene>
    <name evidence="2" type="ORF">L195_g033023</name>
</gene>
<reference evidence="2 3" key="2">
    <citation type="journal article" date="2017" name="Front. Plant Sci.">
        <title>Gene Classification and Mining of Molecular Markers Useful in Red Clover (Trifolium pratense) Breeding.</title>
        <authorList>
            <person name="Istvanek J."/>
            <person name="Dluhosova J."/>
            <person name="Dluhos P."/>
            <person name="Patkova L."/>
            <person name="Nedelnik J."/>
            <person name="Repkova J."/>
        </authorList>
    </citation>
    <scope>NUCLEOTIDE SEQUENCE [LARGE SCALE GENOMIC DNA]</scope>
    <source>
        <strain evidence="3">cv. Tatra</strain>
        <tissue evidence="2">Young leaves</tissue>
    </source>
</reference>
<dbReference type="AlphaFoldDB" id="A0A2K3LEV0"/>
<protein>
    <submittedName>
        <fullName evidence="2">Uncharacterized protein</fullName>
    </submittedName>
</protein>
<organism evidence="2 3">
    <name type="scientific">Trifolium pratense</name>
    <name type="common">Red clover</name>
    <dbReference type="NCBI Taxonomy" id="57577"/>
    <lineage>
        <taxon>Eukaryota</taxon>
        <taxon>Viridiplantae</taxon>
        <taxon>Streptophyta</taxon>
        <taxon>Embryophyta</taxon>
        <taxon>Tracheophyta</taxon>
        <taxon>Spermatophyta</taxon>
        <taxon>Magnoliopsida</taxon>
        <taxon>eudicotyledons</taxon>
        <taxon>Gunneridae</taxon>
        <taxon>Pentapetalae</taxon>
        <taxon>rosids</taxon>
        <taxon>fabids</taxon>
        <taxon>Fabales</taxon>
        <taxon>Fabaceae</taxon>
        <taxon>Papilionoideae</taxon>
        <taxon>50 kb inversion clade</taxon>
        <taxon>NPAAA clade</taxon>
        <taxon>Hologalegina</taxon>
        <taxon>IRL clade</taxon>
        <taxon>Trifolieae</taxon>
        <taxon>Trifolium</taxon>
    </lineage>
</organism>
<proteinExistence type="predicted"/>
<evidence type="ECO:0000313" key="3">
    <source>
        <dbReference type="Proteomes" id="UP000236291"/>
    </source>
</evidence>
<name>A0A2K3LEV0_TRIPR</name>
<reference evidence="2 3" key="1">
    <citation type="journal article" date="2014" name="Am. J. Bot.">
        <title>Genome assembly and annotation for red clover (Trifolium pratense; Fabaceae).</title>
        <authorList>
            <person name="Istvanek J."/>
            <person name="Jaros M."/>
            <person name="Krenek A."/>
            <person name="Repkova J."/>
        </authorList>
    </citation>
    <scope>NUCLEOTIDE SEQUENCE [LARGE SCALE GENOMIC DNA]</scope>
    <source>
        <strain evidence="3">cv. Tatra</strain>
        <tissue evidence="2">Young leaves</tissue>
    </source>
</reference>
<dbReference type="EMBL" id="ASHM01031719">
    <property type="protein sequence ID" value="PNX77062.1"/>
    <property type="molecule type" value="Genomic_DNA"/>
</dbReference>
<dbReference type="Proteomes" id="UP000236291">
    <property type="component" value="Unassembled WGS sequence"/>
</dbReference>
<sequence>MVKVENLLGQEVGVGGPANSTNIHHNVTGGGEVELGVEGEEEERYVERFILNENTDEEARLLREQQHNCHLK</sequence>
<feature type="non-terminal residue" evidence="2">
    <location>
        <position position="72"/>
    </location>
</feature>
<feature type="region of interest" description="Disordered" evidence="1">
    <location>
        <begin position="11"/>
        <end position="33"/>
    </location>
</feature>
<comment type="caution">
    <text evidence="2">The sequence shown here is derived from an EMBL/GenBank/DDBJ whole genome shotgun (WGS) entry which is preliminary data.</text>
</comment>